<dbReference type="Proteomes" id="UP000250266">
    <property type="component" value="Unassembled WGS sequence"/>
</dbReference>
<sequence length="184" mass="20688">MNKSLSGDTDSVLALQGIGWLTRKALGLATVTQHLKQYPDAHNPSVVHIDFSQTVTGGIKGTTELRTLDWQYRPHSDHFFGDLNGRSRWNTIGKIGEGEMKREGGEADDVKFLKEGWSAESLDGEVVESYVEHDNKGWVGWQVWGFADVDVGGTKQRRHVRNVVVRKGKEVRRIKLVFDWAGKD</sequence>
<accession>A0A8E2EFB6</accession>
<gene>
    <name evidence="1" type="ORF">K432DRAFT_380151</name>
</gene>
<dbReference type="InterPro" id="IPR053037">
    <property type="entry name" value="Pericyclase_pydY-like"/>
</dbReference>
<reference evidence="1 2" key="1">
    <citation type="journal article" date="2016" name="Nat. Commun.">
        <title>Ectomycorrhizal ecology is imprinted in the genome of the dominant symbiotic fungus Cenococcum geophilum.</title>
        <authorList>
            <consortium name="DOE Joint Genome Institute"/>
            <person name="Peter M."/>
            <person name="Kohler A."/>
            <person name="Ohm R.A."/>
            <person name="Kuo A."/>
            <person name="Krutzmann J."/>
            <person name="Morin E."/>
            <person name="Arend M."/>
            <person name="Barry K.W."/>
            <person name="Binder M."/>
            <person name="Choi C."/>
            <person name="Clum A."/>
            <person name="Copeland A."/>
            <person name="Grisel N."/>
            <person name="Haridas S."/>
            <person name="Kipfer T."/>
            <person name="LaButti K."/>
            <person name="Lindquist E."/>
            <person name="Lipzen A."/>
            <person name="Maire R."/>
            <person name="Meier B."/>
            <person name="Mihaltcheva S."/>
            <person name="Molinier V."/>
            <person name="Murat C."/>
            <person name="Poggeler S."/>
            <person name="Quandt C.A."/>
            <person name="Sperisen C."/>
            <person name="Tritt A."/>
            <person name="Tisserant E."/>
            <person name="Crous P.W."/>
            <person name="Henrissat B."/>
            <person name="Nehls U."/>
            <person name="Egli S."/>
            <person name="Spatafora J.W."/>
            <person name="Grigoriev I.V."/>
            <person name="Martin F.M."/>
        </authorList>
    </citation>
    <scope>NUCLEOTIDE SEQUENCE [LARGE SCALE GENOMIC DNA]</scope>
    <source>
        <strain evidence="1 2">CBS 459.81</strain>
    </source>
</reference>
<evidence type="ECO:0000313" key="1">
    <source>
        <dbReference type="EMBL" id="OCK82751.1"/>
    </source>
</evidence>
<keyword evidence="2" id="KW-1185">Reference proteome</keyword>
<protein>
    <submittedName>
        <fullName evidence="1">Uncharacterized protein</fullName>
    </submittedName>
</protein>
<dbReference type="PANTHER" id="PTHR38115">
    <property type="entry name" value="LIPOCALIN-LIKE DOMAIN-CONTAINING PROTEIN"/>
    <property type="match status" value="1"/>
</dbReference>
<dbReference type="EMBL" id="KV744879">
    <property type="protein sequence ID" value="OCK82751.1"/>
    <property type="molecule type" value="Genomic_DNA"/>
</dbReference>
<evidence type="ECO:0000313" key="2">
    <source>
        <dbReference type="Proteomes" id="UP000250266"/>
    </source>
</evidence>
<organism evidence="1 2">
    <name type="scientific">Lepidopterella palustris CBS 459.81</name>
    <dbReference type="NCBI Taxonomy" id="1314670"/>
    <lineage>
        <taxon>Eukaryota</taxon>
        <taxon>Fungi</taxon>
        <taxon>Dikarya</taxon>
        <taxon>Ascomycota</taxon>
        <taxon>Pezizomycotina</taxon>
        <taxon>Dothideomycetes</taxon>
        <taxon>Pleosporomycetidae</taxon>
        <taxon>Mytilinidiales</taxon>
        <taxon>Argynnaceae</taxon>
        <taxon>Lepidopterella</taxon>
    </lineage>
</organism>
<proteinExistence type="predicted"/>
<dbReference type="AlphaFoldDB" id="A0A8E2EFB6"/>
<name>A0A8E2EFB6_9PEZI</name>
<dbReference type="OrthoDB" id="425354at2759"/>
<feature type="non-terminal residue" evidence="1">
    <location>
        <position position="1"/>
    </location>
</feature>
<dbReference type="PANTHER" id="PTHR38115:SF1">
    <property type="entry name" value="LIPOCALIN-LIKE DOMAIN-CONTAINING PROTEIN"/>
    <property type="match status" value="1"/>
</dbReference>